<dbReference type="CDD" id="cd17546">
    <property type="entry name" value="REC_hyHK_CKI1_RcsC-like"/>
    <property type="match status" value="1"/>
</dbReference>
<dbReference type="SMART" id="SM00388">
    <property type="entry name" value="HisKA"/>
    <property type="match status" value="1"/>
</dbReference>
<dbReference type="Pfam" id="PF13426">
    <property type="entry name" value="PAS_9"/>
    <property type="match status" value="1"/>
</dbReference>
<organism evidence="8 9">
    <name type="scientific">Diplodia intermedia</name>
    <dbReference type="NCBI Taxonomy" id="856260"/>
    <lineage>
        <taxon>Eukaryota</taxon>
        <taxon>Fungi</taxon>
        <taxon>Dikarya</taxon>
        <taxon>Ascomycota</taxon>
        <taxon>Pezizomycotina</taxon>
        <taxon>Dothideomycetes</taxon>
        <taxon>Dothideomycetes incertae sedis</taxon>
        <taxon>Botryosphaeriales</taxon>
        <taxon>Botryosphaeriaceae</taxon>
        <taxon>Diplodia</taxon>
    </lineage>
</organism>
<feature type="compositionally biased region" description="Basic and acidic residues" evidence="4">
    <location>
        <begin position="241"/>
        <end position="252"/>
    </location>
</feature>
<dbReference type="PANTHER" id="PTHR45339:SF1">
    <property type="entry name" value="HYBRID SIGNAL TRANSDUCTION HISTIDINE KINASE J"/>
    <property type="match status" value="1"/>
</dbReference>
<dbReference type="InterPro" id="IPR000014">
    <property type="entry name" value="PAS"/>
</dbReference>
<feature type="compositionally biased region" description="Basic and acidic residues" evidence="4">
    <location>
        <begin position="1355"/>
        <end position="1386"/>
    </location>
</feature>
<dbReference type="Gene3D" id="3.30.565.10">
    <property type="entry name" value="Histidine kinase-like ATPase, C-terminal domain"/>
    <property type="match status" value="1"/>
</dbReference>
<dbReference type="EMBL" id="JAKEKT020000002">
    <property type="protein sequence ID" value="KAL1651201.1"/>
    <property type="molecule type" value="Genomic_DNA"/>
</dbReference>
<dbReference type="InterPro" id="IPR001789">
    <property type="entry name" value="Sig_transdc_resp-reg_receiver"/>
</dbReference>
<evidence type="ECO:0000256" key="4">
    <source>
        <dbReference type="SAM" id="MobiDB-lite"/>
    </source>
</evidence>
<feature type="compositionally biased region" description="Pro residues" evidence="4">
    <location>
        <begin position="340"/>
        <end position="350"/>
    </location>
</feature>
<dbReference type="SUPFAM" id="SSF47384">
    <property type="entry name" value="Homodimeric domain of signal transducing histidine kinase"/>
    <property type="match status" value="1"/>
</dbReference>
<dbReference type="CDD" id="cd00082">
    <property type="entry name" value="HisKA"/>
    <property type="match status" value="1"/>
</dbReference>
<dbReference type="InterPro" id="IPR013655">
    <property type="entry name" value="PAS_fold_3"/>
</dbReference>
<feature type="region of interest" description="Disordered" evidence="4">
    <location>
        <begin position="282"/>
        <end position="360"/>
    </location>
</feature>
<evidence type="ECO:0000259" key="7">
    <source>
        <dbReference type="PROSITE" id="PS50113"/>
    </source>
</evidence>
<feature type="modified residue" description="4-aspartylphosphate" evidence="3">
    <location>
        <position position="1161"/>
    </location>
</feature>
<protein>
    <recommendedName>
        <fullName evidence="10">Histidine kinase hhk6p</fullName>
    </recommendedName>
</protein>
<feature type="compositionally biased region" description="Basic and acidic residues" evidence="4">
    <location>
        <begin position="1301"/>
        <end position="1347"/>
    </location>
</feature>
<sequence length="1477" mass="163426">MRRSAPPLHLAASASNGQPIRDAAEPQYAAQKTPMPLPVHDLSEPASYFDLHDRDPPSPGSAHSEQLSIIMPPTPTTTAMALATLQYLPVPVLVLSSLKTVVLANEAMGRLLEVDRPAGDERDGDDVHTVTDTLHGQTMLDLGIEMLQDGSPIRISWEDFLDSVWKQAQGEAEGNVGGPSEMVDESDQSTPTSTPKPNSLSSKPSLPKLSQSNLARTTVHDVSVDVIISLRKSGSAPRPPPSKDGRRVKPRLESDAIQATMIISVWNIEDVQHFTLTFTSASARSAAPDTSGLKPTPSSRTVFRTSAGLRKSPGSGSSSSSGKRSHHSSNAGSATASPSTHPPLFPPHGPPSRSGDTSAPSLFFKASQMKDAILDSIAMPAYAMWKDENFGIPNRAMLRFLPNEGADAPLDQREFLESFKAYTEDFKRQLEVDEFPIVQVCRTKEPVLQRRVGMVIPDTGEKKVYEIVGEPIRDDRSGEFLGAIVVFKDVTEYTKKIAEQIEENEKQFEYITNLIPIMVWTTKPNGDHDWFSKRWYDYTGLTEEESLGKGWKLPFHEVDMPEASKRWQHSLKTGEEYNTEYRCRRYDGQWRWMLGRAVPFRDDLGKVIKWFGTCTDIHELVELRETAKQMRAQLLRVLEHARVTLWAVNRDRKIVLLEGSLLHDSFSHVTREKIGTDIYDLFSRDEAGRKTISELQGSVDRILDGKDTTEVVEMQFDGNNRWYRTRIAPLMVTSRQAGIEKESYIDGVYGVSMDITELRKRREELQAREEENSKLIANAVAAKEASRMKSQFLANMSHEIRTPIAGVIGMSELLLDTKLDQEQKDCAENIQRSANGLLTVINDILDLSKVESGRLDVEEVQFSLLVVLRDVNKMMAFAALRKNISYESNMPPEIERDLKVMGDPGRLRQILTNLLTNSIKFTSEGHVSLSVSINSENDDTINVHFVVEDTGIGIEEEVRQRLFKPFSQADSSTARRFGGTGLGLAISKNLVDLMHGNIDLQSTLGQGTRASFSIPFNKAQYQDEGSPLIDLASIPDRLQSDISVSCGSSDDYGTPPLTPVVPNSGKSPLRHGRAQSIVSLPGNGNFHHALPDHLFSLAETERKNVHVLVVEDNQVNQQIALKTIRKQGFAVDAVWNGKEALEYLVEAKDGKRDRPDIILMDVQMPIMDGYKATHTIRTQAPFKDTPSIRNIPIVAMTASAIQGDKEKCQKAGMDDYLSKPVRGKLLEKMLVKWAVQAKRKQETWDSAQGRTSTVPETIQESGDDSKGSKTPSPGSPTPPSESTDDTEGDKRNSLTPALDRISYRENSAMHKTDESESERAVRRAQQEEKAADLRDEKLLSSTDDPHTRPKPTSKPTERDAERRGEASHALTRENMEKLVEAQEDGLRRRKSVDTDCGYLGYAGGGVVGGARKAQGTGKEAGGSKGVDGASSRPKGVDKTLHRSSSAKTVTAKSMSIQVDRGSEASEVNEEPRGLLEK</sequence>
<dbReference type="InterPro" id="IPR003594">
    <property type="entry name" value="HATPase_dom"/>
</dbReference>
<dbReference type="Pfam" id="PF00072">
    <property type="entry name" value="Response_reg"/>
    <property type="match status" value="1"/>
</dbReference>
<name>A0ABR3U3S9_9PEZI</name>
<feature type="compositionally biased region" description="Low complexity" evidence="4">
    <location>
        <begin position="188"/>
        <end position="213"/>
    </location>
</feature>
<feature type="region of interest" description="Disordered" evidence="4">
    <location>
        <begin position="1"/>
        <end position="66"/>
    </location>
</feature>
<evidence type="ECO:0000256" key="1">
    <source>
        <dbReference type="ARBA" id="ARBA00022553"/>
    </source>
</evidence>
<feature type="domain" description="Response regulatory" evidence="6">
    <location>
        <begin position="1106"/>
        <end position="1234"/>
    </location>
</feature>
<feature type="compositionally biased region" description="Low complexity" evidence="4">
    <location>
        <begin position="310"/>
        <end position="322"/>
    </location>
</feature>
<keyword evidence="2" id="KW-0902">Two-component regulatory system</keyword>
<dbReference type="InterPro" id="IPR003661">
    <property type="entry name" value="HisK_dim/P_dom"/>
</dbReference>
<dbReference type="SMART" id="SM00086">
    <property type="entry name" value="PAC"/>
    <property type="match status" value="2"/>
</dbReference>
<dbReference type="InterPro" id="IPR035965">
    <property type="entry name" value="PAS-like_dom_sf"/>
</dbReference>
<dbReference type="Gene3D" id="3.30.450.20">
    <property type="entry name" value="PAS domain"/>
    <property type="match status" value="3"/>
</dbReference>
<dbReference type="SUPFAM" id="SSF55874">
    <property type="entry name" value="ATPase domain of HSP90 chaperone/DNA topoisomerase II/histidine kinase"/>
    <property type="match status" value="1"/>
</dbReference>
<dbReference type="SUPFAM" id="SSF55785">
    <property type="entry name" value="PYP-like sensor domain (PAS domain)"/>
    <property type="match status" value="1"/>
</dbReference>
<dbReference type="InterPro" id="IPR001610">
    <property type="entry name" value="PAC"/>
</dbReference>
<dbReference type="InterPro" id="IPR005467">
    <property type="entry name" value="His_kinase_dom"/>
</dbReference>
<evidence type="ECO:0000259" key="6">
    <source>
        <dbReference type="PROSITE" id="PS50110"/>
    </source>
</evidence>
<dbReference type="Gene3D" id="1.10.287.130">
    <property type="match status" value="1"/>
</dbReference>
<dbReference type="Pfam" id="PF00512">
    <property type="entry name" value="HisKA"/>
    <property type="match status" value="1"/>
</dbReference>
<evidence type="ECO:0000259" key="5">
    <source>
        <dbReference type="PROSITE" id="PS50109"/>
    </source>
</evidence>
<proteinExistence type="predicted"/>
<evidence type="ECO:0000313" key="9">
    <source>
        <dbReference type="Proteomes" id="UP001521184"/>
    </source>
</evidence>
<dbReference type="PANTHER" id="PTHR45339">
    <property type="entry name" value="HYBRID SIGNAL TRANSDUCTION HISTIDINE KINASE J"/>
    <property type="match status" value="1"/>
</dbReference>
<reference evidence="8 9" key="1">
    <citation type="journal article" date="2023" name="Plant Dis.">
        <title>First Report of Diplodia intermedia Causing Canker and Dieback Diseases on Apple Trees in Canada.</title>
        <authorList>
            <person name="Ellouze W."/>
            <person name="Ilyukhin E."/>
            <person name="Sulman M."/>
            <person name="Ali S."/>
        </authorList>
    </citation>
    <scope>NUCLEOTIDE SEQUENCE [LARGE SCALE GENOMIC DNA]</scope>
    <source>
        <strain evidence="8 9">M45-28</strain>
    </source>
</reference>
<keyword evidence="1 3" id="KW-0597">Phosphoprotein</keyword>
<dbReference type="InterPro" id="IPR036097">
    <property type="entry name" value="HisK_dim/P_sf"/>
</dbReference>
<feature type="domain" description="Histidine kinase" evidence="5">
    <location>
        <begin position="795"/>
        <end position="1018"/>
    </location>
</feature>
<dbReference type="SUPFAM" id="SSF52172">
    <property type="entry name" value="CheY-like"/>
    <property type="match status" value="1"/>
</dbReference>
<dbReference type="PRINTS" id="PR00344">
    <property type="entry name" value="BCTRLSENSOR"/>
</dbReference>
<feature type="domain" description="PAC" evidence="7">
    <location>
        <begin position="577"/>
        <end position="629"/>
    </location>
</feature>
<dbReference type="InterPro" id="IPR000700">
    <property type="entry name" value="PAS-assoc_C"/>
</dbReference>
<evidence type="ECO:0008006" key="10">
    <source>
        <dbReference type="Google" id="ProtNLM"/>
    </source>
</evidence>
<dbReference type="InterPro" id="IPR004358">
    <property type="entry name" value="Sig_transdc_His_kin-like_C"/>
</dbReference>
<dbReference type="Gene3D" id="3.40.50.2300">
    <property type="match status" value="1"/>
</dbReference>
<dbReference type="PROSITE" id="PS50113">
    <property type="entry name" value="PAC"/>
    <property type="match status" value="2"/>
</dbReference>
<dbReference type="Pfam" id="PF02518">
    <property type="entry name" value="HATPase_c"/>
    <property type="match status" value="1"/>
</dbReference>
<evidence type="ECO:0000256" key="2">
    <source>
        <dbReference type="ARBA" id="ARBA00023012"/>
    </source>
</evidence>
<accession>A0ABR3U3S9</accession>
<comment type="caution">
    <text evidence="8">The sequence shown here is derived from an EMBL/GenBank/DDBJ whole genome shotgun (WGS) entry which is preliminary data.</text>
</comment>
<dbReference type="PROSITE" id="PS50110">
    <property type="entry name" value="RESPONSE_REGULATORY"/>
    <property type="match status" value="1"/>
</dbReference>
<feature type="region of interest" description="Disordered" evidence="4">
    <location>
        <begin position="169"/>
        <end position="214"/>
    </location>
</feature>
<feature type="compositionally biased region" description="Polar residues" evidence="4">
    <location>
        <begin position="1442"/>
        <end position="1456"/>
    </location>
</feature>
<evidence type="ECO:0000256" key="3">
    <source>
        <dbReference type="PROSITE-ProRule" id="PRU00169"/>
    </source>
</evidence>
<dbReference type="SMART" id="SM00091">
    <property type="entry name" value="PAS"/>
    <property type="match status" value="2"/>
</dbReference>
<dbReference type="Pfam" id="PF08447">
    <property type="entry name" value="PAS_3"/>
    <property type="match status" value="1"/>
</dbReference>
<keyword evidence="9" id="KW-1185">Reference proteome</keyword>
<feature type="compositionally biased region" description="Polar residues" evidence="4">
    <location>
        <begin position="1244"/>
        <end position="1260"/>
    </location>
</feature>
<dbReference type="CDD" id="cd00130">
    <property type="entry name" value="PAS"/>
    <property type="match status" value="1"/>
</dbReference>
<dbReference type="Proteomes" id="UP001521184">
    <property type="component" value="Unassembled WGS sequence"/>
</dbReference>
<feature type="compositionally biased region" description="Low complexity" evidence="4">
    <location>
        <begin position="1"/>
        <end position="15"/>
    </location>
</feature>
<dbReference type="SMART" id="SM00387">
    <property type="entry name" value="HATPase_c"/>
    <property type="match status" value="1"/>
</dbReference>
<dbReference type="CDD" id="cd16922">
    <property type="entry name" value="HATPase_EvgS-ArcB-TorS-like"/>
    <property type="match status" value="1"/>
</dbReference>
<evidence type="ECO:0000313" key="8">
    <source>
        <dbReference type="EMBL" id="KAL1651201.1"/>
    </source>
</evidence>
<dbReference type="InterPro" id="IPR036890">
    <property type="entry name" value="HATPase_C_sf"/>
</dbReference>
<dbReference type="PROSITE" id="PS50109">
    <property type="entry name" value="HIS_KIN"/>
    <property type="match status" value="1"/>
</dbReference>
<dbReference type="NCBIfam" id="TIGR00229">
    <property type="entry name" value="sensory_box"/>
    <property type="match status" value="1"/>
</dbReference>
<feature type="region of interest" description="Disordered" evidence="4">
    <location>
        <begin position="230"/>
        <end position="252"/>
    </location>
</feature>
<feature type="domain" description="PAC" evidence="7">
    <location>
        <begin position="707"/>
        <end position="767"/>
    </location>
</feature>
<gene>
    <name evidence="8" type="ORF">SLS58_000539</name>
</gene>
<dbReference type="SMART" id="SM00448">
    <property type="entry name" value="REC"/>
    <property type="match status" value="1"/>
</dbReference>
<feature type="region of interest" description="Disordered" evidence="4">
    <location>
        <begin position="1239"/>
        <end position="1477"/>
    </location>
</feature>
<dbReference type="InterPro" id="IPR011006">
    <property type="entry name" value="CheY-like_superfamily"/>
</dbReference>